<proteinExistence type="predicted"/>
<comment type="caution">
    <text evidence="1">The sequence shown here is derived from an EMBL/GenBank/DDBJ whole genome shotgun (WGS) entry which is preliminary data.</text>
</comment>
<evidence type="ECO:0000313" key="2">
    <source>
        <dbReference type="Proteomes" id="UP001234297"/>
    </source>
</evidence>
<evidence type="ECO:0000313" key="1">
    <source>
        <dbReference type="EMBL" id="KAJ8641989.1"/>
    </source>
</evidence>
<gene>
    <name evidence="1" type="ORF">MRB53_018683</name>
</gene>
<keyword evidence="2" id="KW-1185">Reference proteome</keyword>
<protein>
    <submittedName>
        <fullName evidence="1">Uncharacterized protein</fullName>
    </submittedName>
</protein>
<dbReference type="EMBL" id="CM056813">
    <property type="protein sequence ID" value="KAJ8641989.1"/>
    <property type="molecule type" value="Genomic_DNA"/>
</dbReference>
<name>A0ACC2M8P3_PERAE</name>
<dbReference type="Proteomes" id="UP001234297">
    <property type="component" value="Chromosome 5"/>
</dbReference>
<organism evidence="1 2">
    <name type="scientific">Persea americana</name>
    <name type="common">Avocado</name>
    <dbReference type="NCBI Taxonomy" id="3435"/>
    <lineage>
        <taxon>Eukaryota</taxon>
        <taxon>Viridiplantae</taxon>
        <taxon>Streptophyta</taxon>
        <taxon>Embryophyta</taxon>
        <taxon>Tracheophyta</taxon>
        <taxon>Spermatophyta</taxon>
        <taxon>Magnoliopsida</taxon>
        <taxon>Magnoliidae</taxon>
        <taxon>Laurales</taxon>
        <taxon>Lauraceae</taxon>
        <taxon>Persea</taxon>
    </lineage>
</organism>
<sequence>MYNAVLYICAPVILVVLSETRSIEFCIVVFFALFSSFLLVHLYLMSLWQLASFVSVLEPTYGLGAMKRSRMLLHGKMMYASVLVLGYIFMWAMISLAFTMVAVHGGEHEIGLWVRILVGVVLVVVLVALNLVGLIAESVFYFVCKSFHLESIDKSVLIGLLEGYVKVHVKLNRMA</sequence>
<reference evidence="1 2" key="1">
    <citation type="journal article" date="2022" name="Hortic Res">
        <title>A haplotype resolved chromosomal level avocado genome allows analysis of novel avocado genes.</title>
        <authorList>
            <person name="Nath O."/>
            <person name="Fletcher S.J."/>
            <person name="Hayward A."/>
            <person name="Shaw L.M."/>
            <person name="Masouleh A.K."/>
            <person name="Furtado A."/>
            <person name="Henry R.J."/>
            <person name="Mitter N."/>
        </authorList>
    </citation>
    <scope>NUCLEOTIDE SEQUENCE [LARGE SCALE GENOMIC DNA]</scope>
    <source>
        <strain evidence="2">cv. Hass</strain>
    </source>
</reference>
<accession>A0ACC2M8P3</accession>